<dbReference type="SMART" id="SM00326">
    <property type="entry name" value="SH3"/>
    <property type="match status" value="2"/>
</dbReference>
<dbReference type="Pfam" id="PF00018">
    <property type="entry name" value="SH3_1"/>
    <property type="match status" value="2"/>
</dbReference>
<dbReference type="Gene3D" id="1.20.5.1940">
    <property type="match status" value="1"/>
</dbReference>
<feature type="domain" description="SH3" evidence="9">
    <location>
        <begin position="414"/>
        <end position="473"/>
    </location>
</feature>
<reference evidence="11" key="1">
    <citation type="submission" date="2020-11" db="EMBL/GenBank/DDBJ databases">
        <authorList>
            <person name="Tran Van P."/>
        </authorList>
    </citation>
    <scope>NUCLEOTIDE SEQUENCE</scope>
</reference>
<feature type="compositionally biased region" description="Polar residues" evidence="8">
    <location>
        <begin position="398"/>
        <end position="408"/>
    </location>
</feature>
<dbReference type="Proteomes" id="UP000759131">
    <property type="component" value="Unassembled WGS sequence"/>
</dbReference>
<proteinExistence type="inferred from homology"/>
<feature type="domain" description="VHS" evidence="10">
    <location>
        <begin position="3"/>
        <end position="131"/>
    </location>
</feature>
<keyword evidence="4" id="KW-0813">Transport</keyword>
<feature type="domain" description="SH3" evidence="9">
    <location>
        <begin position="268"/>
        <end position="327"/>
    </location>
</feature>
<dbReference type="GO" id="GO:0043130">
    <property type="term" value="F:ubiquitin binding"/>
    <property type="evidence" value="ECO:0007669"/>
    <property type="project" value="InterPro"/>
</dbReference>
<dbReference type="GO" id="GO:0035091">
    <property type="term" value="F:phosphatidylinositol binding"/>
    <property type="evidence" value="ECO:0007669"/>
    <property type="project" value="InterPro"/>
</dbReference>
<dbReference type="AlphaFoldDB" id="A0A7R9KP67"/>
<keyword evidence="6" id="KW-0653">Protein transport</keyword>
<sequence>EKATSETNTTEDWALILEICDRVGSDPNGAKDCMRALIRRLNHTLPHVVMQSITLLDACVSNCGKIFHLEVCSRDFESEIRKLLSKSHPKVCEKLKQLIKKWAQQEFKNDPQLSLIPALYNKLKSEGMDFTSSEPVKKSTQLPKNPDIVTSNQEEEDIAKAIEASLKESGGSPNTSHKYNNSNNNTKVSPLTQLPKNPDIVTSNQEEEDIAKAIEASLKESGGSPNTSHKYNNSNNNTKVSPLYPSVFATDSTANNSSSAAKNSLPEKEAIKVRALYDFEAAEDNELTFKSGEIILVSDHSDANWWKGSNHRGEGLFPANFVTTDLEAEPESNCIAISNFSSAKKSKLSNQEEEDIAKAIEASLKESGGSPNTSHKYNNSNNNTKVSPLYPSVFAADSTPNNSSSAAKNSLPEKEAIKVRALYDFEAAEDNELTFKSGEIILVSDHSDANWWKGSNHRGEGLFPANFVTTDLEAEPESNCIAISNFSEEIKVKVMEKETEVVEIDGEKIDRLLHLIHDSDPNGEKSDSEELLILEEQCTAMAPLIDQELQHVDRKHAGLTAANQQLTSALNLYHSLMRESIAMMSTPYTQYYTGGVGVPPQPLQQPYIANQVPFSANPSLQQQQPTQPTNPLYTQPIPQMATISAHNQGLQQQPQQQMPSTQPIASYPMPVYQPMSPPNNMMAPQPDATPIPQYPMANTKMMNRSTTVESIAPNVWTILLVMRTSTFSSRCRFGSCFPTFLMANCSGVIVTIQAVDQRLYGRLLQVPQITGGLSGLLTQDHHIWVYQSKRVDHYFAFH</sequence>
<dbReference type="Pfam" id="PF00790">
    <property type="entry name" value="VHS"/>
    <property type="match status" value="1"/>
</dbReference>
<keyword evidence="12" id="KW-1185">Reference proteome</keyword>
<organism evidence="11">
    <name type="scientific">Medioppia subpectinata</name>
    <dbReference type="NCBI Taxonomy" id="1979941"/>
    <lineage>
        <taxon>Eukaryota</taxon>
        <taxon>Metazoa</taxon>
        <taxon>Ecdysozoa</taxon>
        <taxon>Arthropoda</taxon>
        <taxon>Chelicerata</taxon>
        <taxon>Arachnida</taxon>
        <taxon>Acari</taxon>
        <taxon>Acariformes</taxon>
        <taxon>Sarcoptiformes</taxon>
        <taxon>Oribatida</taxon>
        <taxon>Brachypylina</taxon>
        <taxon>Oppioidea</taxon>
        <taxon>Oppiidae</taxon>
        <taxon>Medioppia</taxon>
    </lineage>
</organism>
<dbReference type="Gene3D" id="6.10.140.100">
    <property type="match status" value="1"/>
</dbReference>
<dbReference type="PRINTS" id="PR00452">
    <property type="entry name" value="SH3DOMAIN"/>
</dbReference>
<dbReference type="Gene3D" id="2.30.30.40">
    <property type="entry name" value="SH3 Domains"/>
    <property type="match status" value="2"/>
</dbReference>
<evidence type="ECO:0000259" key="10">
    <source>
        <dbReference type="PROSITE" id="PS50179"/>
    </source>
</evidence>
<dbReference type="PROSITE" id="PS50330">
    <property type="entry name" value="UIM"/>
    <property type="match status" value="3"/>
</dbReference>
<evidence type="ECO:0000256" key="3">
    <source>
        <dbReference type="ARBA" id="ARBA00022443"/>
    </source>
</evidence>
<dbReference type="GO" id="GO:0043328">
    <property type="term" value="P:protein transport to vacuole involved in ubiquitin-dependent protein catabolic process via the multivesicular body sorting pathway"/>
    <property type="evidence" value="ECO:0007669"/>
    <property type="project" value="TreeGrafter"/>
</dbReference>
<feature type="compositionally biased region" description="Polar residues" evidence="8">
    <location>
        <begin position="130"/>
        <end position="152"/>
    </location>
</feature>
<dbReference type="GO" id="GO:0033565">
    <property type="term" value="C:ESCRT-0 complex"/>
    <property type="evidence" value="ECO:0007669"/>
    <property type="project" value="TreeGrafter"/>
</dbReference>
<evidence type="ECO:0000259" key="9">
    <source>
        <dbReference type="PROSITE" id="PS50002"/>
    </source>
</evidence>
<protein>
    <recommendedName>
        <fullName evidence="13">Signal transducing adapter molecule 1</fullName>
    </recommendedName>
</protein>
<dbReference type="InterPro" id="IPR008942">
    <property type="entry name" value="ENTH_VHS"/>
</dbReference>
<feature type="non-terminal residue" evidence="11">
    <location>
        <position position="1"/>
    </location>
</feature>
<evidence type="ECO:0000256" key="4">
    <source>
        <dbReference type="ARBA" id="ARBA00022448"/>
    </source>
</evidence>
<name>A0A7R9KP67_9ACAR</name>
<feature type="compositionally biased region" description="Low complexity" evidence="8">
    <location>
        <begin position="226"/>
        <end position="238"/>
    </location>
</feature>
<dbReference type="CDD" id="cd03568">
    <property type="entry name" value="VHS_STAM"/>
    <property type="match status" value="1"/>
</dbReference>
<feature type="compositionally biased region" description="Polar residues" evidence="8">
    <location>
        <begin position="188"/>
        <end position="199"/>
    </location>
</feature>
<feature type="region of interest" description="Disordered" evidence="8">
    <location>
        <begin position="219"/>
        <end position="238"/>
    </location>
</feature>
<comment type="similarity">
    <text evidence="2">Belongs to the STAM family.</text>
</comment>
<keyword evidence="3 7" id="KW-0728">SH3 domain</keyword>
<dbReference type="PROSITE" id="PS50179">
    <property type="entry name" value="VHS"/>
    <property type="match status" value="1"/>
</dbReference>
<feature type="region of interest" description="Disordered" evidence="8">
    <location>
        <begin position="388"/>
        <end position="410"/>
    </location>
</feature>
<dbReference type="InterPro" id="IPR036028">
    <property type="entry name" value="SH3-like_dom_sf"/>
</dbReference>
<dbReference type="EMBL" id="OC858415">
    <property type="protein sequence ID" value="CAD7626448.1"/>
    <property type="molecule type" value="Genomic_DNA"/>
</dbReference>
<feature type="region of interest" description="Disordered" evidence="8">
    <location>
        <begin position="130"/>
        <end position="153"/>
    </location>
</feature>
<dbReference type="SUPFAM" id="SSF50044">
    <property type="entry name" value="SH3-domain"/>
    <property type="match status" value="2"/>
</dbReference>
<dbReference type="PANTHER" id="PTHR45929">
    <property type="entry name" value="JAK PATHWAY SIGNAL TRANSDUCTION ADAPTOR MOLECULE"/>
    <property type="match status" value="1"/>
</dbReference>
<dbReference type="InterPro" id="IPR003903">
    <property type="entry name" value="UIM_dom"/>
</dbReference>
<keyword evidence="5" id="KW-0967">Endosome</keyword>
<dbReference type="CDD" id="cd11820">
    <property type="entry name" value="SH3_STAM"/>
    <property type="match status" value="2"/>
</dbReference>
<dbReference type="FunFam" id="1.25.40.90:FF:000009">
    <property type="entry name" value="Putative signal transducing adapter molecule 1"/>
    <property type="match status" value="1"/>
</dbReference>
<dbReference type="SMART" id="SM00726">
    <property type="entry name" value="UIM"/>
    <property type="match status" value="3"/>
</dbReference>
<dbReference type="InterPro" id="IPR001452">
    <property type="entry name" value="SH3_domain"/>
</dbReference>
<dbReference type="CDD" id="cd21388">
    <property type="entry name" value="GAT_STAM"/>
    <property type="match status" value="1"/>
</dbReference>
<evidence type="ECO:0000256" key="2">
    <source>
        <dbReference type="ARBA" id="ARBA00009666"/>
    </source>
</evidence>
<comment type="subcellular location">
    <subcellularLocation>
        <location evidence="1">Endosome</location>
    </subcellularLocation>
</comment>
<feature type="region of interest" description="Disordered" evidence="8">
    <location>
        <begin position="167"/>
        <end position="199"/>
    </location>
</feature>
<evidence type="ECO:0000256" key="1">
    <source>
        <dbReference type="ARBA" id="ARBA00004177"/>
    </source>
</evidence>
<evidence type="ECO:0000256" key="6">
    <source>
        <dbReference type="ARBA" id="ARBA00022927"/>
    </source>
</evidence>
<dbReference type="Gene3D" id="1.25.40.90">
    <property type="match status" value="1"/>
</dbReference>
<evidence type="ECO:0000256" key="7">
    <source>
        <dbReference type="PROSITE-ProRule" id="PRU00192"/>
    </source>
</evidence>
<dbReference type="PANTHER" id="PTHR45929:SF3">
    <property type="entry name" value="JAK PATHWAY SIGNAL TRANSDUCTION ADAPTOR MOLECULE"/>
    <property type="match status" value="1"/>
</dbReference>
<evidence type="ECO:0000256" key="5">
    <source>
        <dbReference type="ARBA" id="ARBA00022753"/>
    </source>
</evidence>
<dbReference type="InterPro" id="IPR002014">
    <property type="entry name" value="VHS_dom"/>
</dbReference>
<dbReference type="PRINTS" id="PR00499">
    <property type="entry name" value="P67PHOX"/>
</dbReference>
<evidence type="ECO:0000256" key="8">
    <source>
        <dbReference type="SAM" id="MobiDB-lite"/>
    </source>
</evidence>
<gene>
    <name evidence="11" type="ORF">OSB1V03_LOCUS6881</name>
</gene>
<accession>A0A7R9KP67</accession>
<dbReference type="OrthoDB" id="10068368at2759"/>
<dbReference type="SMART" id="SM00288">
    <property type="entry name" value="VHS"/>
    <property type="match status" value="1"/>
</dbReference>
<dbReference type="EMBL" id="CAJPIZ010003840">
    <property type="protein sequence ID" value="CAG2106878.1"/>
    <property type="molecule type" value="Genomic_DNA"/>
</dbReference>
<dbReference type="SUPFAM" id="SSF48464">
    <property type="entry name" value="ENTH/VHS domain"/>
    <property type="match status" value="1"/>
</dbReference>
<dbReference type="Pfam" id="PF02809">
    <property type="entry name" value="UIM"/>
    <property type="match status" value="3"/>
</dbReference>
<evidence type="ECO:0000313" key="11">
    <source>
        <dbReference type="EMBL" id="CAD7626448.1"/>
    </source>
</evidence>
<dbReference type="InterPro" id="IPR050670">
    <property type="entry name" value="STAM"/>
</dbReference>
<dbReference type="PROSITE" id="PS50002">
    <property type="entry name" value="SH3"/>
    <property type="match status" value="2"/>
</dbReference>
<evidence type="ECO:0008006" key="13">
    <source>
        <dbReference type="Google" id="ProtNLM"/>
    </source>
</evidence>
<evidence type="ECO:0000313" key="12">
    <source>
        <dbReference type="Proteomes" id="UP000759131"/>
    </source>
</evidence>
<feature type="compositionally biased region" description="Low complexity" evidence="8">
    <location>
        <begin position="174"/>
        <end position="187"/>
    </location>
</feature>